<evidence type="ECO:0000313" key="4">
    <source>
        <dbReference type="EMBL" id="KZT02230.1"/>
    </source>
</evidence>
<dbReference type="GO" id="GO:0003723">
    <property type="term" value="F:RNA binding"/>
    <property type="evidence" value="ECO:0007669"/>
    <property type="project" value="UniProtKB-KW"/>
</dbReference>
<feature type="compositionally biased region" description="Polar residues" evidence="2">
    <location>
        <begin position="27"/>
        <end position="36"/>
    </location>
</feature>
<feature type="compositionally biased region" description="Basic residues" evidence="2">
    <location>
        <begin position="952"/>
        <end position="966"/>
    </location>
</feature>
<feature type="compositionally biased region" description="Low complexity" evidence="2">
    <location>
        <begin position="51"/>
        <end position="63"/>
    </location>
</feature>
<dbReference type="InParanoid" id="A0A165C5A4"/>
<proteinExistence type="inferred from homology"/>
<dbReference type="AlphaFoldDB" id="A0A165C5A4"/>
<dbReference type="Pfam" id="PF05183">
    <property type="entry name" value="RdRP"/>
    <property type="match status" value="1"/>
</dbReference>
<dbReference type="GO" id="GO:0003968">
    <property type="term" value="F:RNA-directed RNA polymerase activity"/>
    <property type="evidence" value="ECO:0007669"/>
    <property type="project" value="UniProtKB-KW"/>
</dbReference>
<accession>A0A165C5A4</accession>
<dbReference type="RefSeq" id="XP_040759970.1">
    <property type="nucleotide sequence ID" value="XM_040904984.1"/>
</dbReference>
<keyword evidence="1" id="KW-0694">RNA-binding</keyword>
<dbReference type="GeneID" id="63822014"/>
<comment type="similarity">
    <text evidence="1">Belongs to the RdRP family.</text>
</comment>
<keyword evidence="1" id="KW-0696">RNA-directed RNA polymerase</keyword>
<feature type="domain" description="RDRP core" evidence="3">
    <location>
        <begin position="213"/>
        <end position="827"/>
    </location>
</feature>
<dbReference type="GO" id="GO:0031380">
    <property type="term" value="C:nuclear RNA-directed RNA polymerase complex"/>
    <property type="evidence" value="ECO:0007669"/>
    <property type="project" value="TreeGrafter"/>
</dbReference>
<name>A0A165C5A4_9APHY</name>
<dbReference type="InterPro" id="IPR007855">
    <property type="entry name" value="RDRP"/>
</dbReference>
<dbReference type="EC" id="2.7.7.48" evidence="1"/>
<sequence>MGLPPSKTATLLVSSVTPRAEIAHAQPTATSSLTQIRRNDPLGSVKASKGPAPEAAAVKPSAASTSKGFTASASAIPSVLEGVQIIAHSKEVQKMMDSMQIAWGVQYEIARGICHGYWTWDDVTSSKLNSLRGSNVMAAPRVARVMLGHNLGRAIANDHPLWTELDREQDALQADPSRGLGLQGEWHGDANWYGGRIQQVSRLVKTESGSYKLVLERMLKRKSNRVARFLGSRRVLQVSVPDKQVREPEVTAVRLFFSQKFVLCGRVFVPFAAKDGKVYMMETNEDYERTPDRRADKNRMSLEDFVDWHNPLDLNGHQPITKWITRFDLGLSTSVPVLRFQGKGVDVFEIPDQCTVFRKPPTECIFTDGCGFMNGAALAKIAKHLGYSERPTVVQGRFGGAKGLWALHPKDQEPDALPRIWTRPSQQKIRYAELGLAQLIFDLVSPPRVTAPSRLSKLTIMNLSHNGVPDHLFVDLMREGLQKEMDALTTWSSEQDLLLLWNAVNQVGHVTMSIIRRQASGAARILGFGRAQDREDWEGDDGDDGENLDDILTEKSRNESGGEPVSAAAALMELLQAGFHPMKLEQLYEKLRQIVAARLEEFIKEFRIVVPQSAEAFIIPDPIGVLEEGQIQFRASQNLKDPLEDASPTVITGDVLIYRNPARVPSDIQKVTAVNHPALAAYINVIVLPVKGHRSLANLLAGGVSSADVCVCIYDANLVKNFHTPAINDPPADFMEKNFESEGSIEQVHDLHERLQAVAASISQRELQEVLISGLSDAPVGLYSIFHENAAYAYGYDSPQTLRAAYMFNVVLDSRKTGHRVLNDIFQSDQRKYGRKKPLCMRGVEAETSIYGTMGNPIPRSHGLPPFVLDELLRAGKKLQDAHLAHFEQLKKTSPENRDEDLTRPFEEAAAQAHPVLKNDLDLIDEHVRMHVRQWQQLSTLQLDGSPAKPRVSPKKFPSKPAGKARPKTEKDRLYQRLGESFVRGPDGLHILSALPGAVHTLIASAAYRANVKFAFRFAFRDLCRIKAEASGLIAFTPSFAELMAMPSSAVRVLAQMNQDAPHL</sequence>
<reference evidence="4 5" key="1">
    <citation type="journal article" date="2016" name="Mol. Biol. Evol.">
        <title>Comparative Genomics of Early-Diverging Mushroom-Forming Fungi Provides Insights into the Origins of Lignocellulose Decay Capabilities.</title>
        <authorList>
            <person name="Nagy L.G."/>
            <person name="Riley R."/>
            <person name="Tritt A."/>
            <person name="Adam C."/>
            <person name="Daum C."/>
            <person name="Floudas D."/>
            <person name="Sun H."/>
            <person name="Yadav J.S."/>
            <person name="Pangilinan J."/>
            <person name="Larsson K.H."/>
            <person name="Matsuura K."/>
            <person name="Barry K."/>
            <person name="Labutti K."/>
            <person name="Kuo R."/>
            <person name="Ohm R.A."/>
            <person name="Bhattacharya S.S."/>
            <person name="Shirouzu T."/>
            <person name="Yoshinaga Y."/>
            <person name="Martin F.M."/>
            <person name="Grigoriev I.V."/>
            <person name="Hibbett D.S."/>
        </authorList>
    </citation>
    <scope>NUCLEOTIDE SEQUENCE [LARGE SCALE GENOMIC DNA]</scope>
    <source>
        <strain evidence="4 5">93-53</strain>
    </source>
</reference>
<protein>
    <recommendedName>
        <fullName evidence="1">RNA-dependent RNA polymerase</fullName>
        <ecNumber evidence="1">2.7.7.48</ecNumber>
    </recommendedName>
</protein>
<comment type="catalytic activity">
    <reaction evidence="1">
        <text>RNA(n) + a ribonucleoside 5'-triphosphate = RNA(n+1) + diphosphate</text>
        <dbReference type="Rhea" id="RHEA:21248"/>
        <dbReference type="Rhea" id="RHEA-COMP:14527"/>
        <dbReference type="Rhea" id="RHEA-COMP:17342"/>
        <dbReference type="ChEBI" id="CHEBI:33019"/>
        <dbReference type="ChEBI" id="CHEBI:61557"/>
        <dbReference type="ChEBI" id="CHEBI:140395"/>
        <dbReference type="EC" id="2.7.7.48"/>
    </reaction>
</comment>
<organism evidence="4 5">
    <name type="scientific">Laetiporus sulphureus 93-53</name>
    <dbReference type="NCBI Taxonomy" id="1314785"/>
    <lineage>
        <taxon>Eukaryota</taxon>
        <taxon>Fungi</taxon>
        <taxon>Dikarya</taxon>
        <taxon>Basidiomycota</taxon>
        <taxon>Agaricomycotina</taxon>
        <taxon>Agaricomycetes</taxon>
        <taxon>Polyporales</taxon>
        <taxon>Laetiporus</taxon>
    </lineage>
</organism>
<keyword evidence="1" id="KW-0548">Nucleotidyltransferase</keyword>
<dbReference type="InterPro" id="IPR057596">
    <property type="entry name" value="RDRP_core"/>
</dbReference>
<dbReference type="EMBL" id="KV427654">
    <property type="protein sequence ID" value="KZT02230.1"/>
    <property type="molecule type" value="Genomic_DNA"/>
</dbReference>
<feature type="region of interest" description="Disordered" evidence="2">
    <location>
        <begin position="943"/>
        <end position="971"/>
    </location>
</feature>
<evidence type="ECO:0000256" key="2">
    <source>
        <dbReference type="SAM" id="MobiDB-lite"/>
    </source>
</evidence>
<dbReference type="STRING" id="1314785.A0A165C5A4"/>
<dbReference type="GO" id="GO:0030422">
    <property type="term" value="P:siRNA processing"/>
    <property type="evidence" value="ECO:0007669"/>
    <property type="project" value="TreeGrafter"/>
</dbReference>
<dbReference type="PANTHER" id="PTHR23079">
    <property type="entry name" value="RNA-DEPENDENT RNA POLYMERASE"/>
    <property type="match status" value="1"/>
</dbReference>
<evidence type="ECO:0000256" key="1">
    <source>
        <dbReference type="RuleBase" id="RU363098"/>
    </source>
</evidence>
<evidence type="ECO:0000259" key="3">
    <source>
        <dbReference type="Pfam" id="PF05183"/>
    </source>
</evidence>
<dbReference type="OrthoDB" id="10055769at2759"/>
<keyword evidence="1" id="KW-0808">Transferase</keyword>
<gene>
    <name evidence="4" type="ORF">LAESUDRAFT_662372</name>
</gene>
<dbReference type="PANTHER" id="PTHR23079:SF14">
    <property type="entry name" value="RNA-DEPENDENT RNA POLYMERASE"/>
    <property type="match status" value="1"/>
</dbReference>
<evidence type="ECO:0000313" key="5">
    <source>
        <dbReference type="Proteomes" id="UP000076871"/>
    </source>
</evidence>
<keyword evidence="5" id="KW-1185">Reference proteome</keyword>
<dbReference type="Proteomes" id="UP000076871">
    <property type="component" value="Unassembled WGS sequence"/>
</dbReference>
<feature type="region of interest" description="Disordered" evidence="2">
    <location>
        <begin position="23"/>
        <end position="63"/>
    </location>
</feature>